<dbReference type="OrthoDB" id="2112831at2"/>
<dbReference type="AlphaFoldDB" id="A0A1S2MCQ8"/>
<accession>A0A1S2MCQ8</accession>
<reference evidence="1 2" key="1">
    <citation type="submission" date="2016-10" db="EMBL/GenBank/DDBJ databases">
        <title>Draft genome sequences of four alkaliphilic bacteria belonging to the Anaerobacillus genus.</title>
        <authorList>
            <person name="Bassil N.M."/>
            <person name="Lloyd J.R."/>
        </authorList>
    </citation>
    <scope>NUCLEOTIDE SEQUENCE [LARGE SCALE GENOMIC DNA]</scope>
    <source>
        <strain evidence="1 2">DSM 22531</strain>
    </source>
</reference>
<dbReference type="InterPro" id="IPR045527">
    <property type="entry name" value="DUF6470"/>
</dbReference>
<organism evidence="1 2">
    <name type="scientific">Anaerobacillus alkalidiazotrophicus</name>
    <dbReference type="NCBI Taxonomy" id="472963"/>
    <lineage>
        <taxon>Bacteria</taxon>
        <taxon>Bacillati</taxon>
        <taxon>Bacillota</taxon>
        <taxon>Bacilli</taxon>
        <taxon>Bacillales</taxon>
        <taxon>Bacillaceae</taxon>
        <taxon>Anaerobacillus</taxon>
    </lineage>
</organism>
<comment type="caution">
    <text evidence="1">The sequence shown here is derived from an EMBL/GenBank/DDBJ whole genome shotgun (WGS) entry which is preliminary data.</text>
</comment>
<proteinExistence type="predicted"/>
<dbReference type="EMBL" id="MLQS01000001">
    <property type="protein sequence ID" value="OIJ22366.1"/>
    <property type="molecule type" value="Genomic_DNA"/>
</dbReference>
<evidence type="ECO:0000313" key="2">
    <source>
        <dbReference type="Proteomes" id="UP000180057"/>
    </source>
</evidence>
<protein>
    <submittedName>
        <fullName evidence="1">Uncharacterized protein</fullName>
    </submittedName>
</protein>
<sequence>MQLPSLNIQSVRGQTGIQSQRPHIQIQNHKPNFSIKQDHAFVEMSTQQSKLTIDQREAFASANSKHVYRLNEEFAAKAMSNAHQAIAKYAREGDQLMRIENGGDVIPHLAKVNSVLFPEKGITLGQMPKPFSVKVQFQRSKTNYRVNEGGVHVQAQKNVPTIQHRPWQTDVYVRQKQSIQFKAVGLQFNQQR</sequence>
<dbReference type="RefSeq" id="WP_071388921.1">
    <property type="nucleotide sequence ID" value="NZ_MLQS01000001.1"/>
</dbReference>
<dbReference type="STRING" id="472963.BKP45_06945"/>
<name>A0A1S2MCQ8_9BACI</name>
<dbReference type="Pfam" id="PF20074">
    <property type="entry name" value="DUF6470"/>
    <property type="match status" value="1"/>
</dbReference>
<dbReference type="Proteomes" id="UP000180057">
    <property type="component" value="Unassembled WGS sequence"/>
</dbReference>
<keyword evidence="2" id="KW-1185">Reference proteome</keyword>
<evidence type="ECO:0000313" key="1">
    <source>
        <dbReference type="EMBL" id="OIJ22366.1"/>
    </source>
</evidence>
<gene>
    <name evidence="1" type="ORF">BKP45_06945</name>
</gene>